<dbReference type="SUPFAM" id="SSF46955">
    <property type="entry name" value="Putative DNA-binding domain"/>
    <property type="match status" value="1"/>
</dbReference>
<dbReference type="EMBL" id="FNAX01000006">
    <property type="protein sequence ID" value="SDF16127.1"/>
    <property type="molecule type" value="Genomic_DNA"/>
</dbReference>
<dbReference type="InterPro" id="IPR000551">
    <property type="entry name" value="MerR-type_HTH_dom"/>
</dbReference>
<evidence type="ECO:0000313" key="3">
    <source>
        <dbReference type="EMBL" id="SDF16127.1"/>
    </source>
</evidence>
<name>A0A1G7ITX5_9ACTN</name>
<organism evidence="3 4">
    <name type="scientific">Streptomyces griseoaurantiacus</name>
    <dbReference type="NCBI Taxonomy" id="68213"/>
    <lineage>
        <taxon>Bacteria</taxon>
        <taxon>Bacillati</taxon>
        <taxon>Actinomycetota</taxon>
        <taxon>Actinomycetes</taxon>
        <taxon>Kitasatosporales</taxon>
        <taxon>Streptomycetaceae</taxon>
        <taxon>Streptomyces</taxon>
        <taxon>Streptomyces aurantiacus group</taxon>
    </lineage>
</organism>
<gene>
    <name evidence="3" type="ORF">SAMN05216260_106170</name>
</gene>
<dbReference type="GO" id="GO:0003700">
    <property type="term" value="F:DNA-binding transcription factor activity"/>
    <property type="evidence" value="ECO:0007669"/>
    <property type="project" value="InterPro"/>
</dbReference>
<dbReference type="AlphaFoldDB" id="A0A1G7ITX5"/>
<dbReference type="InterPro" id="IPR047057">
    <property type="entry name" value="MerR_fam"/>
</dbReference>
<dbReference type="PRINTS" id="PR00040">
    <property type="entry name" value="HTHMERR"/>
</dbReference>
<dbReference type="PANTHER" id="PTHR30204:SF97">
    <property type="entry name" value="MERR FAMILY REGULATORY PROTEIN"/>
    <property type="match status" value="1"/>
</dbReference>
<dbReference type="Pfam" id="PF13411">
    <property type="entry name" value="MerR_1"/>
    <property type="match status" value="1"/>
</dbReference>
<evidence type="ECO:0000313" key="4">
    <source>
        <dbReference type="Proteomes" id="UP000198614"/>
    </source>
</evidence>
<dbReference type="InterPro" id="IPR009061">
    <property type="entry name" value="DNA-bd_dom_put_sf"/>
</dbReference>
<sequence>MRIGELARATGVSTRSLRYYEEQGLLPSERLPNGYREYGEEAVRQVAFIQDLFSAGLSSGVVREILPCAGQERPQGDCAALLARVRQVRDQLAQQERQLAGRREILERYLSGAAAPTGLTPSSPSPAP</sequence>
<accession>A0A1G7ITX5</accession>
<protein>
    <submittedName>
        <fullName evidence="3">DNA-binding transcriptional regulator, MerR family</fullName>
    </submittedName>
</protein>
<dbReference type="PROSITE" id="PS50937">
    <property type="entry name" value="HTH_MERR_2"/>
    <property type="match status" value="1"/>
</dbReference>
<feature type="domain" description="HTH merR-type" evidence="2">
    <location>
        <begin position="1"/>
        <end position="68"/>
    </location>
</feature>
<proteinExistence type="predicted"/>
<dbReference type="PANTHER" id="PTHR30204">
    <property type="entry name" value="REDOX-CYCLING DRUG-SENSING TRANSCRIPTIONAL ACTIVATOR SOXR"/>
    <property type="match status" value="1"/>
</dbReference>
<dbReference type="Proteomes" id="UP000198614">
    <property type="component" value="Unassembled WGS sequence"/>
</dbReference>
<reference evidence="3 4" key="1">
    <citation type="submission" date="2016-10" db="EMBL/GenBank/DDBJ databases">
        <authorList>
            <person name="de Groot N.N."/>
        </authorList>
    </citation>
    <scope>NUCLEOTIDE SEQUENCE [LARGE SCALE GENOMIC DNA]</scope>
    <source>
        <strain evidence="3 4">CGMCC 4.1859</strain>
    </source>
</reference>
<dbReference type="OrthoDB" id="3824912at2"/>
<keyword evidence="1 3" id="KW-0238">DNA-binding</keyword>
<dbReference type="Gene3D" id="1.10.1660.10">
    <property type="match status" value="1"/>
</dbReference>
<dbReference type="CDD" id="cd01282">
    <property type="entry name" value="HTH_MerR-like_sg3"/>
    <property type="match status" value="1"/>
</dbReference>
<dbReference type="GO" id="GO:0003677">
    <property type="term" value="F:DNA binding"/>
    <property type="evidence" value="ECO:0007669"/>
    <property type="project" value="UniProtKB-KW"/>
</dbReference>
<dbReference type="SMART" id="SM00422">
    <property type="entry name" value="HTH_MERR"/>
    <property type="match status" value="1"/>
</dbReference>
<evidence type="ECO:0000259" key="2">
    <source>
        <dbReference type="PROSITE" id="PS50937"/>
    </source>
</evidence>
<evidence type="ECO:0000256" key="1">
    <source>
        <dbReference type="ARBA" id="ARBA00023125"/>
    </source>
</evidence>
<dbReference type="PROSITE" id="PS00552">
    <property type="entry name" value="HTH_MERR_1"/>
    <property type="match status" value="1"/>
</dbReference>